<dbReference type="InterPro" id="IPR001296">
    <property type="entry name" value="Glyco_trans_1"/>
</dbReference>
<evidence type="ECO:0000313" key="3">
    <source>
        <dbReference type="EMBL" id="BAU30997.1"/>
    </source>
</evidence>
<keyword evidence="1 3" id="KW-0808">Transferase</keyword>
<dbReference type="Proteomes" id="UP000218965">
    <property type="component" value="Chromosome"/>
</dbReference>
<dbReference type="KEGG" id="malk:MalAC0309_0118"/>
<dbReference type="GO" id="GO:0016740">
    <property type="term" value="F:transferase activity"/>
    <property type="evidence" value="ECO:0007669"/>
    <property type="project" value="UniProtKB-KW"/>
</dbReference>
<dbReference type="Gene3D" id="3.40.50.2000">
    <property type="entry name" value="Glycogen Phosphorylase B"/>
    <property type="match status" value="3"/>
</dbReference>
<proteinExistence type="predicted"/>
<name>A0A0U5BHH5_9MICO</name>
<reference evidence="3 4" key="2">
    <citation type="submission" date="2016-01" db="EMBL/GenBank/DDBJ databases">
        <title>Microcella alkaliphila JAM AC0309 whole genome shotgun sequence.</title>
        <authorList>
            <person name="Kurata A."/>
            <person name="Hirose Y."/>
            <person name="Kishimoto N."/>
            <person name="Kobayashi T."/>
        </authorList>
    </citation>
    <scope>NUCLEOTIDE SEQUENCE [LARGE SCALE GENOMIC DNA]</scope>
    <source>
        <strain evidence="3 4">JAM AC0309</strain>
    </source>
</reference>
<dbReference type="AlphaFoldDB" id="A0A0U5BHH5"/>
<dbReference type="EMBL" id="AP017315">
    <property type="protein sequence ID" value="BAU30997.1"/>
    <property type="molecule type" value="Genomic_DNA"/>
</dbReference>
<feature type="domain" description="Glycosyl transferase family 1" evidence="2">
    <location>
        <begin position="327"/>
        <end position="466"/>
    </location>
</feature>
<evidence type="ECO:0000313" key="4">
    <source>
        <dbReference type="Proteomes" id="UP000218965"/>
    </source>
</evidence>
<organism evidence="3 4">
    <name type="scientific">Microcella alkaliphila</name>
    <dbReference type="NCBI Taxonomy" id="279828"/>
    <lineage>
        <taxon>Bacteria</taxon>
        <taxon>Bacillati</taxon>
        <taxon>Actinomycetota</taxon>
        <taxon>Actinomycetes</taxon>
        <taxon>Micrococcales</taxon>
        <taxon>Microbacteriaceae</taxon>
        <taxon>Microcella</taxon>
    </lineage>
</organism>
<dbReference type="OrthoDB" id="506201at2"/>
<dbReference type="RefSeq" id="WP_096419925.1">
    <property type="nucleotide sequence ID" value="NZ_AP017315.1"/>
</dbReference>
<reference evidence="4" key="1">
    <citation type="submission" date="2015-12" db="EMBL/GenBank/DDBJ databases">
        <authorList>
            <person name="Shamseldin A."/>
            <person name="Moawad H."/>
            <person name="Abd El-Rahim W.M."/>
            <person name="Sadowsky M.J."/>
        </authorList>
    </citation>
    <scope>NUCLEOTIDE SEQUENCE [LARGE SCALE GENOMIC DNA]</scope>
    <source>
        <strain evidence="4">JAM AC0309</strain>
    </source>
</reference>
<evidence type="ECO:0000259" key="2">
    <source>
        <dbReference type="Pfam" id="PF00534"/>
    </source>
</evidence>
<dbReference type="PANTHER" id="PTHR12526:SF630">
    <property type="entry name" value="GLYCOSYLTRANSFERASE"/>
    <property type="match status" value="1"/>
</dbReference>
<accession>A0A0U5BHH5</accession>
<gene>
    <name evidence="3" type="ORF">MalAC0309_0118</name>
</gene>
<dbReference type="PANTHER" id="PTHR12526">
    <property type="entry name" value="GLYCOSYLTRANSFERASE"/>
    <property type="match status" value="1"/>
</dbReference>
<protein>
    <submittedName>
        <fullName evidence="3">Glycosyltransferase</fullName>
    </submittedName>
</protein>
<evidence type="ECO:0000256" key="1">
    <source>
        <dbReference type="ARBA" id="ARBA00022679"/>
    </source>
</evidence>
<sequence>MHSDPVCLIITSRLRPGLDGGYTVATMRRAQLLAEAGHPVVLATVDLHPDYTPFADEFRRLGLADSQTVMRNLLEELRSRPAILRDAADPELAPTIDESAGTHREAFELDAAGVPWRQVVRDAAGAVVFTDFFDADGMPLFRLPFVAAPDWWRTEAVIDVLTAGRTPSGGAGVVPSRVGGLAGFGALYRAWWRALIDDERALYPDAQLVAIAEARQVGEHWNGTGGVPLIHTVHNAHTTAPHAWDSPMDVTWSGWLDTLPQYDAVVWLTERQRVEVARRREADATSTTPAADDAPGYVIPHPAEPPADVVADPSTVAGAAHRDLDRAVMVARLAPQKRLDHAIRAWRLVIDARPTTRLDIYGDGPLRADLQALIAELDLGDAVTLHGYTPDAPEQSRTAALLLLTSVYEGQSLAITEAMARGCPAVSYDIAYGPGELITDGETGRLVPAGDIAALADAVLGMLGNATEIDRLSRASLDWALANGPERALARWKQLFADLAGRTPRALSS</sequence>
<dbReference type="Pfam" id="PF00534">
    <property type="entry name" value="Glycos_transf_1"/>
    <property type="match status" value="1"/>
</dbReference>
<dbReference type="SUPFAM" id="SSF53756">
    <property type="entry name" value="UDP-Glycosyltransferase/glycogen phosphorylase"/>
    <property type="match status" value="1"/>
</dbReference>